<dbReference type="GO" id="GO:0022857">
    <property type="term" value="F:transmembrane transporter activity"/>
    <property type="evidence" value="ECO:0007669"/>
    <property type="project" value="InterPro"/>
</dbReference>
<comment type="caution">
    <text evidence="8">The sequence shown here is derived from an EMBL/GenBank/DDBJ whole genome shotgun (WGS) entry which is preliminary data.</text>
</comment>
<evidence type="ECO:0000256" key="3">
    <source>
        <dbReference type="ARBA" id="ARBA00022692"/>
    </source>
</evidence>
<dbReference type="PANTHER" id="PTHR11654">
    <property type="entry name" value="OLIGOPEPTIDE TRANSPORTER-RELATED"/>
    <property type="match status" value="1"/>
</dbReference>
<gene>
    <name evidence="8" type="primary">SLC15A1</name>
    <name evidence="8" type="ORF">NPIL_528771</name>
</gene>
<feature type="transmembrane region" description="Helical" evidence="7">
    <location>
        <begin position="346"/>
        <end position="365"/>
    </location>
</feature>
<dbReference type="EMBL" id="BMAW01055518">
    <property type="protein sequence ID" value="GFT01254.1"/>
    <property type="molecule type" value="Genomic_DNA"/>
</dbReference>
<evidence type="ECO:0000256" key="2">
    <source>
        <dbReference type="ARBA" id="ARBA00005982"/>
    </source>
</evidence>
<keyword evidence="4" id="KW-0653">Protein transport</keyword>
<feature type="transmembrane region" description="Helical" evidence="7">
    <location>
        <begin position="193"/>
        <end position="214"/>
    </location>
</feature>
<dbReference type="AlphaFoldDB" id="A0A8X6N8P3"/>
<feature type="transmembrane region" description="Helical" evidence="7">
    <location>
        <begin position="625"/>
        <end position="645"/>
    </location>
</feature>
<feature type="transmembrane region" description="Helical" evidence="7">
    <location>
        <begin position="61"/>
        <end position="81"/>
    </location>
</feature>
<evidence type="ECO:0000256" key="4">
    <source>
        <dbReference type="ARBA" id="ARBA00022856"/>
    </source>
</evidence>
<feature type="transmembrane region" description="Helical" evidence="7">
    <location>
        <begin position="589"/>
        <end position="613"/>
    </location>
</feature>
<sequence>MLQEHTPDKDQKSKYPFFVTLILFSEFSEKFCYTGYYIILKLFFYEELNYNSETRYSLIRTFERVSIFTPLLGGIIADIWLGCFKTISYAFILYILGNTIVIVSSIPKDVTLMRTLALLGVLIAVVGNGGMQPCLPAFGGDQFKNNQTRQRRYFFSLFYLVSNVGTILPFLFLTDLRAEFKCFYQDTYSALTFGIPSLLVLLSFIVFICGKPWYERRTTARRTLASFFKCVAYALIKKVTNKGEKRDHWLDHADNKYDEDLIIDIKSFLNILWLYLPLPLFWALHEKQGTKWMLQAVSMDNEIRGFGIKRDYMQTINPVMIVILIPVFECIVYPCMSKLNLCKTDLQRMTVGGCLFAVAFLISGVTEMNIAARQNIPPYLNKSDLFVVNNSPCKISVKDASPKSLEKFDGKFINISETADGKLKIVPEECSASGDTVTTISSLKTFTIVMLTLWDDELYYIPQEGETNGTSNNITRVKIYFKTEKTYNSSKDIHFILESGKEPICLYPSENISLPFQVGWTDYHSIDPDEYTIYFSTNETDSNKQRKERIDSYTFLKGASYVAAFYQTVGAEKDKFSIYTIIPNIKTPLFYLLPQIFILTCGEVMFCVTGLIFSYSQAPKSLKAMVQATWLLSNAIGNTLVIFIEKFPKFENQSSQHFLYAVLMLTSMLAFACLGHLYKYVNEDEISG</sequence>
<name>A0A8X6N8P3_NEPPI</name>
<feature type="transmembrane region" description="Helical" evidence="7">
    <location>
        <begin position="15"/>
        <end position="40"/>
    </location>
</feature>
<dbReference type="Pfam" id="PF00854">
    <property type="entry name" value="PTR2"/>
    <property type="match status" value="1"/>
</dbReference>
<organism evidence="8 9">
    <name type="scientific">Nephila pilipes</name>
    <name type="common">Giant wood spider</name>
    <name type="synonym">Nephila maculata</name>
    <dbReference type="NCBI Taxonomy" id="299642"/>
    <lineage>
        <taxon>Eukaryota</taxon>
        <taxon>Metazoa</taxon>
        <taxon>Ecdysozoa</taxon>
        <taxon>Arthropoda</taxon>
        <taxon>Chelicerata</taxon>
        <taxon>Arachnida</taxon>
        <taxon>Araneae</taxon>
        <taxon>Araneomorphae</taxon>
        <taxon>Entelegynae</taxon>
        <taxon>Araneoidea</taxon>
        <taxon>Nephilidae</taxon>
        <taxon>Nephila</taxon>
    </lineage>
</organism>
<dbReference type="InterPro" id="IPR000109">
    <property type="entry name" value="POT_fam"/>
</dbReference>
<evidence type="ECO:0000256" key="7">
    <source>
        <dbReference type="SAM" id="Phobius"/>
    </source>
</evidence>
<feature type="transmembrane region" description="Helical" evidence="7">
    <location>
        <begin position="153"/>
        <end position="173"/>
    </location>
</feature>
<evidence type="ECO:0000256" key="5">
    <source>
        <dbReference type="ARBA" id="ARBA00022989"/>
    </source>
</evidence>
<reference evidence="8" key="1">
    <citation type="submission" date="2020-08" db="EMBL/GenBank/DDBJ databases">
        <title>Multicomponent nature underlies the extraordinary mechanical properties of spider dragline silk.</title>
        <authorList>
            <person name="Kono N."/>
            <person name="Nakamura H."/>
            <person name="Mori M."/>
            <person name="Yoshida Y."/>
            <person name="Ohtoshi R."/>
            <person name="Malay A.D."/>
            <person name="Moran D.A.P."/>
            <person name="Tomita M."/>
            <person name="Numata K."/>
            <person name="Arakawa K."/>
        </authorList>
    </citation>
    <scope>NUCLEOTIDE SEQUENCE</scope>
</reference>
<dbReference type="InterPro" id="IPR036259">
    <property type="entry name" value="MFS_trans_sf"/>
</dbReference>
<proteinExistence type="inferred from homology"/>
<keyword evidence="3 7" id="KW-0812">Transmembrane</keyword>
<dbReference type="GO" id="GO:0016020">
    <property type="term" value="C:membrane"/>
    <property type="evidence" value="ECO:0007669"/>
    <property type="project" value="UniProtKB-SubCell"/>
</dbReference>
<evidence type="ECO:0000256" key="6">
    <source>
        <dbReference type="ARBA" id="ARBA00023136"/>
    </source>
</evidence>
<evidence type="ECO:0000313" key="9">
    <source>
        <dbReference type="Proteomes" id="UP000887013"/>
    </source>
</evidence>
<keyword evidence="4" id="KW-0813">Transport</keyword>
<dbReference type="GO" id="GO:0015833">
    <property type="term" value="P:peptide transport"/>
    <property type="evidence" value="ECO:0007669"/>
    <property type="project" value="UniProtKB-KW"/>
</dbReference>
<comment type="subcellular location">
    <subcellularLocation>
        <location evidence="1">Membrane</location>
        <topology evidence="1">Multi-pass membrane protein</topology>
    </subcellularLocation>
</comment>
<keyword evidence="9" id="KW-1185">Reference proteome</keyword>
<evidence type="ECO:0000313" key="8">
    <source>
        <dbReference type="EMBL" id="GFT01254.1"/>
    </source>
</evidence>
<accession>A0A8X6N8P3</accession>
<feature type="transmembrane region" description="Helical" evidence="7">
    <location>
        <begin position="316"/>
        <end position="334"/>
    </location>
</feature>
<dbReference type="Gene3D" id="1.20.1250.20">
    <property type="entry name" value="MFS general substrate transporter like domains"/>
    <property type="match status" value="2"/>
</dbReference>
<feature type="transmembrane region" description="Helical" evidence="7">
    <location>
        <begin position="657"/>
        <end position="678"/>
    </location>
</feature>
<keyword evidence="6 7" id="KW-0472">Membrane</keyword>
<protein>
    <submittedName>
        <fullName evidence="8">Uncharacterized protein</fullName>
    </submittedName>
</protein>
<keyword evidence="4" id="KW-0571">Peptide transport</keyword>
<dbReference type="Proteomes" id="UP000887013">
    <property type="component" value="Unassembled WGS sequence"/>
</dbReference>
<dbReference type="OrthoDB" id="6417716at2759"/>
<comment type="similarity">
    <text evidence="2">Belongs to the major facilitator superfamily. Proton-dependent oligopeptide transporter (POT/PTR) (TC 2.A.17) family.</text>
</comment>
<keyword evidence="5 7" id="KW-1133">Transmembrane helix</keyword>
<dbReference type="SUPFAM" id="SSF103473">
    <property type="entry name" value="MFS general substrate transporter"/>
    <property type="match status" value="1"/>
</dbReference>
<evidence type="ECO:0000256" key="1">
    <source>
        <dbReference type="ARBA" id="ARBA00004141"/>
    </source>
</evidence>
<feature type="transmembrane region" description="Helical" evidence="7">
    <location>
        <begin position="87"/>
        <end position="106"/>
    </location>
</feature>